<keyword evidence="3" id="KW-1185">Reference proteome</keyword>
<dbReference type="PROSITE" id="PS51199">
    <property type="entry name" value="SF4_HELICASE"/>
    <property type="match status" value="1"/>
</dbReference>
<dbReference type="EMBL" id="WWCL01000002">
    <property type="protein sequence ID" value="MYN45928.1"/>
    <property type="molecule type" value="Genomic_DNA"/>
</dbReference>
<proteinExistence type="predicted"/>
<sequence length="289" mass="33132">MDEPERHNVRPASDWLQDTIDAFYAPADSTPIPTMLWEKTRSKVAFRKGEISVWAGVNGHGKSMFLSQVTLDLCHQQERVMVASFEMKPVQQMKRMSRQAYAGREPTVQFLQSLHSWTDGRLWIYDHVGAVEWRKLIAVMRYAIKTHGITQFVIDSLMKCVKGETDFDAQKDFVNELCAFAQAHNVHIHLVHHVRKGESEHHVPGKFDIKGAGAITDQVDNVFIVWRNKKAEQDKKGDPTCFLACEKQRNGEYEGKFGFWFDIESQQYLESVNAAPVRYDLSANSASRK</sequence>
<gene>
    <name evidence="2" type="ORF">GTP23_12805</name>
</gene>
<dbReference type="Gene3D" id="3.40.50.300">
    <property type="entry name" value="P-loop containing nucleotide triphosphate hydrolases"/>
    <property type="match status" value="1"/>
</dbReference>
<name>A0A845I4N3_9BURK</name>
<reference evidence="2" key="1">
    <citation type="submission" date="2019-12" db="EMBL/GenBank/DDBJ databases">
        <title>Novel species isolated from a subtropical stream in China.</title>
        <authorList>
            <person name="Lu H."/>
        </authorList>
    </citation>
    <scope>NUCLEOTIDE SEQUENCE [LARGE SCALE GENOMIC DNA]</scope>
    <source>
        <strain evidence="2">FT93W</strain>
    </source>
</reference>
<evidence type="ECO:0000313" key="3">
    <source>
        <dbReference type="Proteomes" id="UP000444316"/>
    </source>
</evidence>
<organism evidence="2 3">
    <name type="scientific">Duganella fentianensis</name>
    <dbReference type="NCBI Taxonomy" id="2692177"/>
    <lineage>
        <taxon>Bacteria</taxon>
        <taxon>Pseudomonadati</taxon>
        <taxon>Pseudomonadota</taxon>
        <taxon>Betaproteobacteria</taxon>
        <taxon>Burkholderiales</taxon>
        <taxon>Oxalobacteraceae</taxon>
        <taxon>Telluria group</taxon>
        <taxon>Duganella</taxon>
    </lineage>
</organism>
<dbReference type="SUPFAM" id="SSF52540">
    <property type="entry name" value="P-loop containing nucleoside triphosphate hydrolases"/>
    <property type="match status" value="1"/>
</dbReference>
<dbReference type="Pfam" id="PF13481">
    <property type="entry name" value="AAA_25"/>
    <property type="match status" value="1"/>
</dbReference>
<dbReference type="InterPro" id="IPR027417">
    <property type="entry name" value="P-loop_NTPase"/>
</dbReference>
<evidence type="ECO:0000313" key="2">
    <source>
        <dbReference type="EMBL" id="MYN45928.1"/>
    </source>
</evidence>
<dbReference type="PANTHER" id="PTHR12873:SF0">
    <property type="entry name" value="TWINKLE MTDNA HELICASE"/>
    <property type="match status" value="1"/>
</dbReference>
<dbReference type="InterPro" id="IPR007694">
    <property type="entry name" value="DNA_helicase_DnaB-like_C"/>
</dbReference>
<feature type="domain" description="SF4 helicase" evidence="1">
    <location>
        <begin position="25"/>
        <end position="275"/>
    </location>
</feature>
<dbReference type="GO" id="GO:0043139">
    <property type="term" value="F:5'-3' DNA helicase activity"/>
    <property type="evidence" value="ECO:0007669"/>
    <property type="project" value="InterPro"/>
</dbReference>
<dbReference type="Proteomes" id="UP000444316">
    <property type="component" value="Unassembled WGS sequence"/>
</dbReference>
<accession>A0A845I4N3</accession>
<comment type="caution">
    <text evidence="2">The sequence shown here is derived from an EMBL/GenBank/DDBJ whole genome shotgun (WGS) entry which is preliminary data.</text>
</comment>
<protein>
    <submittedName>
        <fullName evidence="2">AAA family ATPase</fullName>
    </submittedName>
</protein>
<dbReference type="GO" id="GO:0003697">
    <property type="term" value="F:single-stranded DNA binding"/>
    <property type="evidence" value="ECO:0007669"/>
    <property type="project" value="InterPro"/>
</dbReference>
<dbReference type="GO" id="GO:0005524">
    <property type="term" value="F:ATP binding"/>
    <property type="evidence" value="ECO:0007669"/>
    <property type="project" value="InterPro"/>
</dbReference>
<dbReference type="InterPro" id="IPR027032">
    <property type="entry name" value="Twinkle-like"/>
</dbReference>
<dbReference type="GO" id="GO:0006260">
    <property type="term" value="P:DNA replication"/>
    <property type="evidence" value="ECO:0007669"/>
    <property type="project" value="InterPro"/>
</dbReference>
<dbReference type="AlphaFoldDB" id="A0A845I4N3"/>
<evidence type="ECO:0000259" key="1">
    <source>
        <dbReference type="PROSITE" id="PS51199"/>
    </source>
</evidence>
<dbReference type="PANTHER" id="PTHR12873">
    <property type="entry name" value="T7-LIKE MITOCHONDRIAL DNA HELICASE"/>
    <property type="match status" value="1"/>
</dbReference>